<evidence type="ECO:0000313" key="5">
    <source>
        <dbReference type="Proteomes" id="UP000789572"/>
    </source>
</evidence>
<comment type="caution">
    <text evidence="4">The sequence shown here is derived from an EMBL/GenBank/DDBJ whole genome shotgun (WGS) entry which is preliminary data.</text>
</comment>
<dbReference type="PROSITE" id="PS50097">
    <property type="entry name" value="BTB"/>
    <property type="match status" value="1"/>
</dbReference>
<evidence type="ECO:0000259" key="2">
    <source>
        <dbReference type="PROSITE" id="PS50097"/>
    </source>
</evidence>
<gene>
    <name evidence="4" type="ORF">POCULU_LOCUS3881</name>
</gene>
<dbReference type="InterPro" id="IPR011705">
    <property type="entry name" value="BACK"/>
</dbReference>
<feature type="domain" description="BTB" evidence="2">
    <location>
        <begin position="23"/>
        <end position="96"/>
    </location>
</feature>
<dbReference type="Proteomes" id="UP000789572">
    <property type="component" value="Unassembled WGS sequence"/>
</dbReference>
<dbReference type="AlphaFoldDB" id="A0A9N9FD39"/>
<evidence type="ECO:0000259" key="3">
    <source>
        <dbReference type="PROSITE" id="PS51886"/>
    </source>
</evidence>
<dbReference type="InterPro" id="IPR011333">
    <property type="entry name" value="SKP1/BTB/POZ_sf"/>
</dbReference>
<dbReference type="PANTHER" id="PTHR24410:SF23">
    <property type="entry name" value="BTB DOMAIN-CONTAINING PROTEIN-RELATED"/>
    <property type="match status" value="1"/>
</dbReference>
<dbReference type="Pfam" id="PF00651">
    <property type="entry name" value="BTB"/>
    <property type="match status" value="1"/>
</dbReference>
<dbReference type="SUPFAM" id="SSF54695">
    <property type="entry name" value="POZ domain"/>
    <property type="match status" value="1"/>
</dbReference>
<keyword evidence="5" id="KW-1185">Reference proteome</keyword>
<dbReference type="EMBL" id="CAJVPJ010000463">
    <property type="protein sequence ID" value="CAG8527258.1"/>
    <property type="molecule type" value="Genomic_DNA"/>
</dbReference>
<organism evidence="4 5">
    <name type="scientific">Paraglomus occultum</name>
    <dbReference type="NCBI Taxonomy" id="144539"/>
    <lineage>
        <taxon>Eukaryota</taxon>
        <taxon>Fungi</taxon>
        <taxon>Fungi incertae sedis</taxon>
        <taxon>Mucoromycota</taxon>
        <taxon>Glomeromycotina</taxon>
        <taxon>Glomeromycetes</taxon>
        <taxon>Paraglomerales</taxon>
        <taxon>Paraglomeraceae</taxon>
        <taxon>Paraglomus</taxon>
    </lineage>
</organism>
<feature type="compositionally biased region" description="Basic and acidic residues" evidence="1">
    <location>
        <begin position="252"/>
        <end position="263"/>
    </location>
</feature>
<dbReference type="SMART" id="SM00225">
    <property type="entry name" value="BTB"/>
    <property type="match status" value="1"/>
</dbReference>
<dbReference type="Gene3D" id="1.25.40.420">
    <property type="match status" value="1"/>
</dbReference>
<evidence type="ECO:0000313" key="4">
    <source>
        <dbReference type="EMBL" id="CAG8527258.1"/>
    </source>
</evidence>
<dbReference type="Pfam" id="PF07534">
    <property type="entry name" value="TLD"/>
    <property type="match status" value="1"/>
</dbReference>
<proteinExistence type="predicted"/>
<dbReference type="Pfam" id="PF07707">
    <property type="entry name" value="BACK"/>
    <property type="match status" value="1"/>
</dbReference>
<dbReference type="PANTHER" id="PTHR24410">
    <property type="entry name" value="HL07962P-RELATED"/>
    <property type="match status" value="1"/>
</dbReference>
<sequence>MLLTYFEDLSQSFNRLLDELDDYNVIIEVGTGSTLRRFAAHSVILRARSLYFKTALSSRWAKKQGGYYIFSKPNVDPDVFKLILRYIYTGTLSLSQQQPTTLLSLIVSLDELLLFAPLHDVETYLIDHHSDVLLRHAVSILSLSARTNSFSILREHIYASIVANPTILFDSEDLGNLEEEILMDVIQNDKLKVERRKIWKCVITWARKNVSRGENEADTTERDVAIMAENRERECVNEHSSELQKHMSPRCNSDKRKNLGKQISRDPRSWSDEVLERMKDLVKPFLEFVRFEEMTPQEYELHVRIPYKELIPPDMDEVLLSYFISLRPSSPQLYNSQIQFLSRYQSPMSGSMSNRSRILTRAQFQQVISWIQHVSDASMAGLYPKGMQLLLRASEDGFDPSTFRTLCGSHPGTIVVYKVFGSQTILGGYNPLPWSSCSNNGKHYRSTANAFIFSFSGNRYACLRKVENVNRAVCFNHGGPCFGRGDLCMSNKKRGICYQRDYTNPLQYQGDFVTEEVEAFSVTWANIRTEATQRENRCFRMSVDELFGTALM</sequence>
<dbReference type="PROSITE" id="PS51886">
    <property type="entry name" value="TLDC"/>
    <property type="match status" value="1"/>
</dbReference>
<feature type="domain" description="TLDc" evidence="3">
    <location>
        <begin position="357"/>
        <end position="523"/>
    </location>
</feature>
<feature type="region of interest" description="Disordered" evidence="1">
    <location>
        <begin position="240"/>
        <end position="263"/>
    </location>
</feature>
<dbReference type="InterPro" id="IPR000210">
    <property type="entry name" value="BTB/POZ_dom"/>
</dbReference>
<accession>A0A9N9FD39</accession>
<dbReference type="InterPro" id="IPR006571">
    <property type="entry name" value="TLDc_dom"/>
</dbReference>
<name>A0A9N9FD39_9GLOM</name>
<dbReference type="InterPro" id="IPR051481">
    <property type="entry name" value="BTB-POZ/Galectin-3-binding"/>
</dbReference>
<dbReference type="CDD" id="cd18186">
    <property type="entry name" value="BTB_POZ_ZBTB_KLHL-like"/>
    <property type="match status" value="1"/>
</dbReference>
<dbReference type="OrthoDB" id="1022638at2759"/>
<dbReference type="Gene3D" id="3.30.710.10">
    <property type="entry name" value="Potassium Channel Kv1.1, Chain A"/>
    <property type="match status" value="1"/>
</dbReference>
<reference evidence="4" key="1">
    <citation type="submission" date="2021-06" db="EMBL/GenBank/DDBJ databases">
        <authorList>
            <person name="Kallberg Y."/>
            <person name="Tangrot J."/>
            <person name="Rosling A."/>
        </authorList>
    </citation>
    <scope>NUCLEOTIDE SEQUENCE</scope>
    <source>
        <strain evidence="4">IA702</strain>
    </source>
</reference>
<protein>
    <submittedName>
        <fullName evidence="4">4065_t:CDS:1</fullName>
    </submittedName>
</protein>
<evidence type="ECO:0000256" key="1">
    <source>
        <dbReference type="SAM" id="MobiDB-lite"/>
    </source>
</evidence>